<dbReference type="InterPro" id="IPR029058">
    <property type="entry name" value="AB_hydrolase_fold"/>
</dbReference>
<dbReference type="GO" id="GO:0016787">
    <property type="term" value="F:hydrolase activity"/>
    <property type="evidence" value="ECO:0007669"/>
    <property type="project" value="UniProtKB-KW"/>
</dbReference>
<evidence type="ECO:0000313" key="5">
    <source>
        <dbReference type="Proteomes" id="UP000664167"/>
    </source>
</evidence>
<dbReference type="RefSeq" id="WP_206968993.1">
    <property type="nucleotide sequence ID" value="NZ_BAAAJJ010000004.1"/>
</dbReference>
<dbReference type="InterPro" id="IPR050266">
    <property type="entry name" value="AB_hydrolase_sf"/>
</dbReference>
<gene>
    <name evidence="4" type="ORF">J0695_36050</name>
</gene>
<name>A0A939FF07_9ACTN</name>
<feature type="region of interest" description="Disordered" evidence="2">
    <location>
        <begin position="313"/>
        <end position="343"/>
    </location>
</feature>
<evidence type="ECO:0000259" key="3">
    <source>
        <dbReference type="Pfam" id="PF00561"/>
    </source>
</evidence>
<dbReference type="AlphaFoldDB" id="A0A939FF07"/>
<dbReference type="InterPro" id="IPR000073">
    <property type="entry name" value="AB_hydrolase_1"/>
</dbReference>
<evidence type="ECO:0000313" key="4">
    <source>
        <dbReference type="EMBL" id="MBO0517139.1"/>
    </source>
</evidence>
<dbReference type="PANTHER" id="PTHR43798">
    <property type="entry name" value="MONOACYLGLYCEROL LIPASE"/>
    <property type="match status" value="1"/>
</dbReference>
<dbReference type="Pfam" id="PF00561">
    <property type="entry name" value="Abhydrolase_1"/>
    <property type="match status" value="1"/>
</dbReference>
<dbReference type="PRINTS" id="PR00412">
    <property type="entry name" value="EPOXHYDRLASE"/>
</dbReference>
<dbReference type="InterPro" id="IPR000639">
    <property type="entry name" value="Epox_hydrolase-like"/>
</dbReference>
<feature type="compositionally biased region" description="Basic and acidic residues" evidence="2">
    <location>
        <begin position="325"/>
        <end position="343"/>
    </location>
</feature>
<evidence type="ECO:0000256" key="1">
    <source>
        <dbReference type="ARBA" id="ARBA00022801"/>
    </source>
</evidence>
<evidence type="ECO:0000256" key="2">
    <source>
        <dbReference type="SAM" id="MobiDB-lite"/>
    </source>
</evidence>
<dbReference type="EMBL" id="JAFLRJ010000507">
    <property type="protein sequence ID" value="MBO0517139.1"/>
    <property type="molecule type" value="Genomic_DNA"/>
</dbReference>
<dbReference type="SUPFAM" id="SSF53474">
    <property type="entry name" value="alpha/beta-Hydrolases"/>
    <property type="match status" value="1"/>
</dbReference>
<sequence length="343" mass="37409">MALILPFRAQQDRPPAEETALRFRTVHGYRRAYRMAGEGPAVLLIHGIGDSSSSWDRLIGPLAQRHTVIAPDLLGHGHSDKPRADYSVAAYANGIRDLIGVLGIERVTLVGHSFGGGVAMQFAYQFPERVDRLVLVSTGGVGRQVTPVLRAATLPGADLVLSLLKLPGARAQVRLAVKVLQLLDSGLGLDAPDLIRVVDALPDARSRSAFTRTLRAVVDWRGQVVTMLDRCYLSQGIPTLLVWGARDSVLPVRHAHTAYEAMPGSRLAVFQAAGHFPHHSEPDRFQTLIEEFIAATAPGDWSVEEWRGLLRAGRPGSEVGQPDDAFNRSVERDYREASERSAT</sequence>
<keyword evidence="1 4" id="KW-0378">Hydrolase</keyword>
<dbReference type="GO" id="GO:0016020">
    <property type="term" value="C:membrane"/>
    <property type="evidence" value="ECO:0007669"/>
    <property type="project" value="TreeGrafter"/>
</dbReference>
<keyword evidence="5" id="KW-1185">Reference proteome</keyword>
<accession>A0A939FF07</accession>
<dbReference type="Proteomes" id="UP000664167">
    <property type="component" value="Unassembled WGS sequence"/>
</dbReference>
<reference evidence="4" key="1">
    <citation type="submission" date="2021-03" db="EMBL/GenBank/DDBJ databases">
        <title>Streptomyces poriferae sp. nov., a novel marine sponge-derived Actinobacteria species with anti-MRSA activity.</title>
        <authorList>
            <person name="Sandoval-Powers M."/>
            <person name="Kralova S."/>
            <person name="Nguyen G.-S."/>
            <person name="Fawwal D."/>
            <person name="Degnes K."/>
            <person name="Klinkenberg G."/>
            <person name="Sletta H."/>
            <person name="Wentzel A."/>
            <person name="Liles M.R."/>
        </authorList>
    </citation>
    <scope>NUCLEOTIDE SEQUENCE</scope>
    <source>
        <strain evidence="4">DSM 41794</strain>
    </source>
</reference>
<dbReference type="Gene3D" id="3.40.50.1820">
    <property type="entry name" value="alpha/beta hydrolase"/>
    <property type="match status" value="1"/>
</dbReference>
<dbReference type="PRINTS" id="PR00111">
    <property type="entry name" value="ABHYDROLASE"/>
</dbReference>
<protein>
    <submittedName>
        <fullName evidence="4">Alpha/beta hydrolase</fullName>
    </submittedName>
</protein>
<feature type="domain" description="AB hydrolase-1" evidence="3">
    <location>
        <begin position="40"/>
        <end position="282"/>
    </location>
</feature>
<proteinExistence type="predicted"/>
<organism evidence="4 5">
    <name type="scientific">Streptomyces beijiangensis</name>
    <dbReference type="NCBI Taxonomy" id="163361"/>
    <lineage>
        <taxon>Bacteria</taxon>
        <taxon>Bacillati</taxon>
        <taxon>Actinomycetota</taxon>
        <taxon>Actinomycetes</taxon>
        <taxon>Kitasatosporales</taxon>
        <taxon>Streptomycetaceae</taxon>
        <taxon>Streptomyces</taxon>
    </lineage>
</organism>
<dbReference type="PANTHER" id="PTHR43798:SF31">
    <property type="entry name" value="AB HYDROLASE SUPERFAMILY PROTEIN YCLE"/>
    <property type="match status" value="1"/>
</dbReference>
<comment type="caution">
    <text evidence="4">The sequence shown here is derived from an EMBL/GenBank/DDBJ whole genome shotgun (WGS) entry which is preliminary data.</text>
</comment>